<evidence type="ECO:0000313" key="1">
    <source>
        <dbReference type="EMBL" id="CAG6482367.1"/>
    </source>
</evidence>
<sequence>MTLGQVVEREEARHKAPVVLDLVEPVDRHAQPPNVRRVQPRRELERAVLLPPDLPDALLLARVVAHADRDPLHEELHVMLADGPHQDLGQLRRGHHREAHVHEDGLYRAD</sequence>
<proteinExistence type="predicted"/>
<organism evidence="1">
    <name type="scientific">Culex pipiens</name>
    <name type="common">House mosquito</name>
    <dbReference type="NCBI Taxonomy" id="7175"/>
    <lineage>
        <taxon>Eukaryota</taxon>
        <taxon>Metazoa</taxon>
        <taxon>Ecdysozoa</taxon>
        <taxon>Arthropoda</taxon>
        <taxon>Hexapoda</taxon>
        <taxon>Insecta</taxon>
        <taxon>Pterygota</taxon>
        <taxon>Neoptera</taxon>
        <taxon>Endopterygota</taxon>
        <taxon>Diptera</taxon>
        <taxon>Nematocera</taxon>
        <taxon>Culicoidea</taxon>
        <taxon>Culicidae</taxon>
        <taxon>Culicinae</taxon>
        <taxon>Culicini</taxon>
        <taxon>Culex</taxon>
        <taxon>Culex</taxon>
    </lineage>
</organism>
<name>A0A8D8FRC9_CULPI</name>
<protein>
    <submittedName>
        <fullName evidence="1">(northern house mosquito) hypothetical protein</fullName>
    </submittedName>
</protein>
<accession>A0A8D8FRC9</accession>
<dbReference type="AlphaFoldDB" id="A0A8D8FRC9"/>
<reference evidence="1" key="1">
    <citation type="submission" date="2021-05" db="EMBL/GenBank/DDBJ databases">
        <authorList>
            <person name="Alioto T."/>
            <person name="Alioto T."/>
            <person name="Gomez Garrido J."/>
        </authorList>
    </citation>
    <scope>NUCLEOTIDE SEQUENCE</scope>
</reference>
<dbReference type="EMBL" id="HBUE01093222">
    <property type="protein sequence ID" value="CAG6482367.1"/>
    <property type="molecule type" value="Transcribed_RNA"/>
</dbReference>